<dbReference type="STRING" id="363331.RM51_01315"/>
<reference evidence="1 2" key="1">
    <citation type="submission" date="2014-12" db="EMBL/GenBank/DDBJ databases">
        <title>Genome sequencing of Chryseobacterium taiwanense TPW19.</title>
        <authorList>
            <person name="Tan P.W."/>
            <person name="Chan K.-G."/>
        </authorList>
    </citation>
    <scope>NUCLEOTIDE SEQUENCE [LARGE SCALE GENOMIC DNA]</scope>
    <source>
        <strain evidence="1 2">TPW19</strain>
    </source>
</reference>
<keyword evidence="2" id="KW-1185">Reference proteome</keyword>
<dbReference type="PROSITE" id="PS51257">
    <property type="entry name" value="PROKAR_LIPOPROTEIN"/>
    <property type="match status" value="1"/>
</dbReference>
<dbReference type="Proteomes" id="UP000031167">
    <property type="component" value="Unassembled WGS sequence"/>
</dbReference>
<dbReference type="EMBL" id="JWTA01000001">
    <property type="protein sequence ID" value="KIC65119.1"/>
    <property type="molecule type" value="Genomic_DNA"/>
</dbReference>
<evidence type="ECO:0000313" key="2">
    <source>
        <dbReference type="Proteomes" id="UP000031167"/>
    </source>
</evidence>
<accession>A0A0B4CV73</accession>
<name>A0A0B4CV73_9FLAO</name>
<dbReference type="OrthoDB" id="1364621at2"/>
<sequence>MNKIKILLLFVLATLTFSCQKGYKQEYKIFDEFNKKNERNKGWFPSIIYNDATELRNVSYLDPLCAFGKFNYKKSEFYDSIFSANDKISFELFNNKVEQNVKLKPNWFLDLEQLDKSNVEVIKKEEFYILKNNKEKTIYFILSN</sequence>
<dbReference type="AlphaFoldDB" id="A0A0B4CV73"/>
<proteinExistence type="predicted"/>
<protein>
    <recommendedName>
        <fullName evidence="3">Lipoprotein</fullName>
    </recommendedName>
</protein>
<evidence type="ECO:0008006" key="3">
    <source>
        <dbReference type="Google" id="ProtNLM"/>
    </source>
</evidence>
<organism evidence="1 2">
    <name type="scientific">Chryseobacterium taiwanense</name>
    <dbReference type="NCBI Taxonomy" id="363331"/>
    <lineage>
        <taxon>Bacteria</taxon>
        <taxon>Pseudomonadati</taxon>
        <taxon>Bacteroidota</taxon>
        <taxon>Flavobacteriia</taxon>
        <taxon>Flavobacteriales</taxon>
        <taxon>Weeksellaceae</taxon>
        <taxon>Chryseobacterium group</taxon>
        <taxon>Chryseobacterium</taxon>
    </lineage>
</organism>
<dbReference type="RefSeq" id="WP_039364223.1">
    <property type="nucleotide sequence ID" value="NZ_JWTA01000001.1"/>
</dbReference>
<comment type="caution">
    <text evidence="1">The sequence shown here is derived from an EMBL/GenBank/DDBJ whole genome shotgun (WGS) entry which is preliminary data.</text>
</comment>
<evidence type="ECO:0000313" key="1">
    <source>
        <dbReference type="EMBL" id="KIC65119.1"/>
    </source>
</evidence>
<gene>
    <name evidence="1" type="ORF">RM51_01315</name>
</gene>